<evidence type="ECO:0000256" key="2">
    <source>
        <dbReference type="ARBA" id="ARBA00012528"/>
    </source>
</evidence>
<organism evidence="7 8">
    <name type="scientific">Halochromatium salexigens</name>
    <name type="common">Chromatium salexigens</name>
    <dbReference type="NCBI Taxonomy" id="49447"/>
    <lineage>
        <taxon>Bacteria</taxon>
        <taxon>Pseudomonadati</taxon>
        <taxon>Pseudomonadota</taxon>
        <taxon>Gammaproteobacteria</taxon>
        <taxon>Chromatiales</taxon>
        <taxon>Chromatiaceae</taxon>
        <taxon>Halochromatium</taxon>
    </lineage>
</organism>
<dbReference type="InterPro" id="IPR043128">
    <property type="entry name" value="Rev_trsase/Diguanyl_cyclase"/>
</dbReference>
<dbReference type="Pfam" id="PF08668">
    <property type="entry name" value="HDOD"/>
    <property type="match status" value="1"/>
</dbReference>
<dbReference type="Proteomes" id="UP001296967">
    <property type="component" value="Unassembled WGS sequence"/>
</dbReference>
<gene>
    <name evidence="7" type="ORF">CCR82_06740</name>
</gene>
<reference evidence="7" key="1">
    <citation type="submission" date="2017-05" db="EMBL/GenBank/DDBJ databases">
        <authorList>
            <person name="Imhoff J.F."/>
            <person name="Rahn T."/>
            <person name="Kuenzel S."/>
            <person name="Neulinger S.C."/>
        </authorList>
    </citation>
    <scope>NUCLEOTIDE SEQUENCE</scope>
    <source>
        <strain evidence="7">DSM 4395</strain>
    </source>
</reference>
<dbReference type="InterPro" id="IPR000160">
    <property type="entry name" value="GGDEF_dom"/>
</dbReference>
<dbReference type="InterPro" id="IPR050469">
    <property type="entry name" value="Diguanylate_Cyclase"/>
</dbReference>
<dbReference type="InterPro" id="IPR003607">
    <property type="entry name" value="HD/PDEase_dom"/>
</dbReference>
<dbReference type="GO" id="GO:0043709">
    <property type="term" value="P:cell adhesion involved in single-species biofilm formation"/>
    <property type="evidence" value="ECO:0007669"/>
    <property type="project" value="TreeGrafter"/>
</dbReference>
<dbReference type="Pfam" id="PF01590">
    <property type="entry name" value="GAF"/>
    <property type="match status" value="1"/>
</dbReference>
<evidence type="ECO:0000313" key="7">
    <source>
        <dbReference type="EMBL" id="MBK5930227.1"/>
    </source>
</evidence>
<dbReference type="InterPro" id="IPR029787">
    <property type="entry name" value="Nucleotide_cyclase"/>
</dbReference>
<dbReference type="GO" id="GO:1902201">
    <property type="term" value="P:negative regulation of bacterial-type flagellum-dependent cell motility"/>
    <property type="evidence" value="ECO:0007669"/>
    <property type="project" value="TreeGrafter"/>
</dbReference>
<dbReference type="SMART" id="SM00065">
    <property type="entry name" value="GAF"/>
    <property type="match status" value="1"/>
</dbReference>
<comment type="cofactor">
    <cofactor evidence="1">
        <name>Mg(2+)</name>
        <dbReference type="ChEBI" id="CHEBI:18420"/>
    </cofactor>
</comment>
<feature type="domain" description="HD" evidence="5">
    <location>
        <begin position="108"/>
        <end position="235"/>
    </location>
</feature>
<dbReference type="EMBL" id="NHSF01000046">
    <property type="protein sequence ID" value="MBK5930227.1"/>
    <property type="molecule type" value="Genomic_DNA"/>
</dbReference>
<dbReference type="NCBIfam" id="TIGR00254">
    <property type="entry name" value="GGDEF"/>
    <property type="match status" value="1"/>
</dbReference>
<dbReference type="SMART" id="SM00471">
    <property type="entry name" value="HDc"/>
    <property type="match status" value="1"/>
</dbReference>
<evidence type="ECO:0000259" key="6">
    <source>
        <dbReference type="PROSITE" id="PS51833"/>
    </source>
</evidence>
<dbReference type="SUPFAM" id="SSF55073">
    <property type="entry name" value="Nucleotide cyclase"/>
    <property type="match status" value="1"/>
</dbReference>
<dbReference type="InterPro" id="IPR006674">
    <property type="entry name" value="HD_domain"/>
</dbReference>
<proteinExistence type="predicted"/>
<sequence length="657" mass="71382">MVHQALRCPVSALQPAPAAALKLLQLTRSEDTGIAEVAQLIETEPALAAKVLRLVNSAYYGFPQRIPSIHRAAALLGLSTLRQTALHLFFYESIIESDTKSAFDRLFFWQHSLLVAILSRSIAERLGHEHPDELYAAGLLHDLGKVVLESHGKLSYSEFLSTVGTSGKATRDDEALFFGITHDRLGALVSENWGLPGIVCRVQALHHCGLAESHLETPQAQEVAIVALADFIAWTQGLGSVRTYTSPTLAPEVLELIELEQIGLAELLSAADQEMTEIAAFYGLHFPSPLQLRANVVTTALALVNASQGATRPVGRRPIKSATAPHQSLSPDVFVPQTLHALQQEFALAHLLLMQIEPKRRRFVATHGLPERAQGGQPPGMQIVFDRLGGDLIHCLRKRTAVMIHDTPPNRRFLSMLGASVAAAIPVMSQGRLQGILCLYDPEAQRPPAPTILHEIQAVAGELGIALERSRLFAVERAKAEVDALTQLPNRSAVDRFLQESFAQVSAGRHVGIGLVDIDHFKAFNDTFGHQTGDDVLRIVADTMRGLTRPGDFLGRYGGEEFLFGLMSPSDSGVASYAERIRREIARRGRMLEARFSGHPLSVSIGVAHSSHDYLDTKSLVAAADNALYTAKSSGRNRVCTAWTQGGVPDTESPPPA</sequence>
<comment type="catalytic activity">
    <reaction evidence="3">
        <text>2 GTP = 3',3'-c-di-GMP + 2 diphosphate</text>
        <dbReference type="Rhea" id="RHEA:24898"/>
        <dbReference type="ChEBI" id="CHEBI:33019"/>
        <dbReference type="ChEBI" id="CHEBI:37565"/>
        <dbReference type="ChEBI" id="CHEBI:58805"/>
        <dbReference type="EC" id="2.7.7.65"/>
    </reaction>
</comment>
<evidence type="ECO:0000259" key="4">
    <source>
        <dbReference type="PROSITE" id="PS50887"/>
    </source>
</evidence>
<accession>A0AAJ0XG01</accession>
<keyword evidence="8" id="KW-1185">Reference proteome</keyword>
<protein>
    <recommendedName>
        <fullName evidence="2">diguanylate cyclase</fullName>
        <ecNumber evidence="2">2.7.7.65</ecNumber>
    </recommendedName>
</protein>
<evidence type="ECO:0000259" key="5">
    <source>
        <dbReference type="PROSITE" id="PS51831"/>
    </source>
</evidence>
<dbReference type="Pfam" id="PF00990">
    <property type="entry name" value="GGDEF"/>
    <property type="match status" value="1"/>
</dbReference>
<dbReference type="CDD" id="cd00077">
    <property type="entry name" value="HDc"/>
    <property type="match status" value="1"/>
</dbReference>
<dbReference type="SUPFAM" id="SSF109604">
    <property type="entry name" value="HD-domain/PDEase-like"/>
    <property type="match status" value="1"/>
</dbReference>
<evidence type="ECO:0000313" key="8">
    <source>
        <dbReference type="Proteomes" id="UP001296967"/>
    </source>
</evidence>
<dbReference type="GO" id="GO:0005886">
    <property type="term" value="C:plasma membrane"/>
    <property type="evidence" value="ECO:0007669"/>
    <property type="project" value="TreeGrafter"/>
</dbReference>
<dbReference type="SUPFAM" id="SSF55781">
    <property type="entry name" value="GAF domain-like"/>
    <property type="match status" value="1"/>
</dbReference>
<feature type="domain" description="GGDEF" evidence="4">
    <location>
        <begin position="509"/>
        <end position="644"/>
    </location>
</feature>
<dbReference type="Gene3D" id="3.30.450.40">
    <property type="match status" value="1"/>
</dbReference>
<dbReference type="Gene3D" id="3.30.70.270">
    <property type="match status" value="1"/>
</dbReference>
<dbReference type="GO" id="GO:0052621">
    <property type="term" value="F:diguanylate cyclase activity"/>
    <property type="evidence" value="ECO:0007669"/>
    <property type="project" value="UniProtKB-EC"/>
</dbReference>
<dbReference type="EC" id="2.7.7.65" evidence="2"/>
<dbReference type="PROSITE" id="PS51831">
    <property type="entry name" value="HD"/>
    <property type="match status" value="1"/>
</dbReference>
<dbReference type="FunFam" id="3.30.70.270:FF:000001">
    <property type="entry name" value="Diguanylate cyclase domain protein"/>
    <property type="match status" value="1"/>
</dbReference>
<dbReference type="InterPro" id="IPR013976">
    <property type="entry name" value="HDOD"/>
</dbReference>
<dbReference type="AlphaFoldDB" id="A0AAJ0XG01"/>
<dbReference type="SMART" id="SM00267">
    <property type="entry name" value="GGDEF"/>
    <property type="match status" value="1"/>
</dbReference>
<reference evidence="7" key="2">
    <citation type="journal article" date="2020" name="Microorganisms">
        <title>Osmotic Adaptation and Compatible Solute Biosynthesis of Phototrophic Bacteria as Revealed from Genome Analyses.</title>
        <authorList>
            <person name="Imhoff J.F."/>
            <person name="Rahn T."/>
            <person name="Kunzel S."/>
            <person name="Keller A."/>
            <person name="Neulinger S.C."/>
        </authorList>
    </citation>
    <scope>NUCLEOTIDE SEQUENCE</scope>
    <source>
        <strain evidence="7">DSM 4395</strain>
    </source>
</reference>
<comment type="caution">
    <text evidence="7">The sequence shown here is derived from an EMBL/GenBank/DDBJ whole genome shotgun (WGS) entry which is preliminary data.</text>
</comment>
<feature type="domain" description="HDOD" evidence="6">
    <location>
        <begin position="13"/>
        <end position="209"/>
    </location>
</feature>
<dbReference type="PANTHER" id="PTHR45138:SF9">
    <property type="entry name" value="DIGUANYLATE CYCLASE DGCM-RELATED"/>
    <property type="match status" value="1"/>
</dbReference>
<dbReference type="InterPro" id="IPR003018">
    <property type="entry name" value="GAF"/>
</dbReference>
<dbReference type="PROSITE" id="PS50887">
    <property type="entry name" value="GGDEF"/>
    <property type="match status" value="1"/>
</dbReference>
<name>A0AAJ0XG01_HALSE</name>
<dbReference type="Gene3D" id="1.10.3210.10">
    <property type="entry name" value="Hypothetical protein af1432"/>
    <property type="match status" value="1"/>
</dbReference>
<evidence type="ECO:0000256" key="1">
    <source>
        <dbReference type="ARBA" id="ARBA00001946"/>
    </source>
</evidence>
<dbReference type="CDD" id="cd01949">
    <property type="entry name" value="GGDEF"/>
    <property type="match status" value="1"/>
</dbReference>
<dbReference type="PANTHER" id="PTHR45138">
    <property type="entry name" value="REGULATORY COMPONENTS OF SENSORY TRANSDUCTION SYSTEM"/>
    <property type="match status" value="1"/>
</dbReference>
<evidence type="ECO:0000256" key="3">
    <source>
        <dbReference type="ARBA" id="ARBA00034247"/>
    </source>
</evidence>
<dbReference type="InterPro" id="IPR029016">
    <property type="entry name" value="GAF-like_dom_sf"/>
</dbReference>
<dbReference type="PROSITE" id="PS51833">
    <property type="entry name" value="HDOD"/>
    <property type="match status" value="1"/>
</dbReference>